<dbReference type="PANTHER" id="PTHR10578">
    <property type="entry name" value="S -2-HYDROXY-ACID OXIDASE-RELATED"/>
    <property type="match status" value="1"/>
</dbReference>
<dbReference type="SUPFAM" id="SSF51395">
    <property type="entry name" value="FMN-linked oxidoreductases"/>
    <property type="match status" value="1"/>
</dbReference>
<evidence type="ECO:0000313" key="7">
    <source>
        <dbReference type="EMBL" id="MFC6868752.1"/>
    </source>
</evidence>
<dbReference type="InterPro" id="IPR013785">
    <property type="entry name" value="Aldolase_TIM"/>
</dbReference>
<evidence type="ECO:0000313" key="8">
    <source>
        <dbReference type="Proteomes" id="UP001596337"/>
    </source>
</evidence>
<proteinExistence type="inferred from homology"/>
<keyword evidence="2" id="KW-0285">Flavoprotein</keyword>
<dbReference type="EC" id="1.4.3.26" evidence="7"/>
<dbReference type="InterPro" id="IPR023989">
    <property type="entry name" value="MftD"/>
</dbReference>
<evidence type="ECO:0000256" key="1">
    <source>
        <dbReference type="ARBA" id="ARBA00001917"/>
    </source>
</evidence>
<comment type="cofactor">
    <cofactor evidence="1">
        <name>FMN</name>
        <dbReference type="ChEBI" id="CHEBI:58210"/>
    </cofactor>
</comment>
<feature type="domain" description="FMN hydroxy acid dehydrogenase" evidence="6">
    <location>
        <begin position="3"/>
        <end position="385"/>
    </location>
</feature>
<dbReference type="Proteomes" id="UP001596337">
    <property type="component" value="Unassembled WGS sequence"/>
</dbReference>
<dbReference type="NCBIfam" id="TIGR03966">
    <property type="entry name" value="actino_HemFlav"/>
    <property type="match status" value="1"/>
</dbReference>
<evidence type="ECO:0000256" key="3">
    <source>
        <dbReference type="ARBA" id="ARBA00022643"/>
    </source>
</evidence>
<sequence length="390" mass="41943">MASTKDWFETVAEAQRMARKRVPKSVYLALLAGSESGRTLDDNVAAFAELGFRPHIADLPAHRDLTTTVMGQELSLPVLCSPTGVQAVDPDGEVAVARATATSGTALGLSSFASKPIEDVVAANPKTFFQAYWLGDKDSMLARLDRATHAGAKGLMVTLDWSFVTARDWGSPPLPETVDLKTMTKFAPQVLARPGWLARFLRRGTLPDLTTPNLVPRGEAGPTFFGAYGEWMFTPPPSWDDLAWLRQQWDGPFLLKGITHPDDAKRAIDIGATAISVSNHGGNNLDSTPATIRLLPSITNAVNGQLEILLDGGIRRGSDVVKALALGANAVMIGRPYLWGMAANGERGVHNVLEILRQGIDSTLYALARPSLADLSPDDIVIPHGFTRGM</sequence>
<dbReference type="InterPro" id="IPR012133">
    <property type="entry name" value="Alpha-hydoxy_acid_DH_FMN"/>
</dbReference>
<dbReference type="EMBL" id="JBHSXX010000001">
    <property type="protein sequence ID" value="MFC6868752.1"/>
    <property type="molecule type" value="Genomic_DNA"/>
</dbReference>
<evidence type="ECO:0000259" key="6">
    <source>
        <dbReference type="PROSITE" id="PS51349"/>
    </source>
</evidence>
<dbReference type="GO" id="GO:0016491">
    <property type="term" value="F:oxidoreductase activity"/>
    <property type="evidence" value="ECO:0007669"/>
    <property type="project" value="UniProtKB-KW"/>
</dbReference>
<dbReference type="PANTHER" id="PTHR10578:SF107">
    <property type="entry name" value="2-HYDROXYACID OXIDASE 1"/>
    <property type="match status" value="1"/>
</dbReference>
<gene>
    <name evidence="7" type="primary">mftD</name>
    <name evidence="7" type="ORF">ACFQGD_16550</name>
</gene>
<dbReference type="PROSITE" id="PS51349">
    <property type="entry name" value="FMN_HYDROXY_ACID_DH_2"/>
    <property type="match status" value="1"/>
</dbReference>
<dbReference type="InterPro" id="IPR037396">
    <property type="entry name" value="FMN_HAD"/>
</dbReference>
<organism evidence="7 8">
    <name type="scientific">Haloechinothrix salitolerans</name>
    <dbReference type="NCBI Taxonomy" id="926830"/>
    <lineage>
        <taxon>Bacteria</taxon>
        <taxon>Bacillati</taxon>
        <taxon>Actinomycetota</taxon>
        <taxon>Actinomycetes</taxon>
        <taxon>Pseudonocardiales</taxon>
        <taxon>Pseudonocardiaceae</taxon>
        <taxon>Haloechinothrix</taxon>
    </lineage>
</organism>
<dbReference type="Gene3D" id="3.20.20.70">
    <property type="entry name" value="Aldolase class I"/>
    <property type="match status" value="1"/>
</dbReference>
<evidence type="ECO:0000256" key="2">
    <source>
        <dbReference type="ARBA" id="ARBA00022630"/>
    </source>
</evidence>
<dbReference type="PIRSF" id="PIRSF000138">
    <property type="entry name" value="Al-hdrx_acd_dh"/>
    <property type="match status" value="1"/>
</dbReference>
<name>A0ABW2C0C2_9PSEU</name>
<dbReference type="RefSeq" id="WP_345398959.1">
    <property type="nucleotide sequence ID" value="NZ_BAABLA010000074.1"/>
</dbReference>
<dbReference type="CDD" id="cd02809">
    <property type="entry name" value="alpha_hydroxyacid_oxid_FMN"/>
    <property type="match status" value="1"/>
</dbReference>
<evidence type="ECO:0000256" key="5">
    <source>
        <dbReference type="ARBA" id="ARBA00024042"/>
    </source>
</evidence>
<evidence type="ECO:0000256" key="4">
    <source>
        <dbReference type="ARBA" id="ARBA00023002"/>
    </source>
</evidence>
<comment type="caution">
    <text evidence="7">The sequence shown here is derived from an EMBL/GenBank/DDBJ whole genome shotgun (WGS) entry which is preliminary data.</text>
</comment>
<comment type="similarity">
    <text evidence="5">Belongs to the FMN-dependent alpha-hydroxy acid dehydrogenase family.</text>
</comment>
<keyword evidence="3" id="KW-0288">FMN</keyword>
<dbReference type="InterPro" id="IPR000262">
    <property type="entry name" value="FMN-dep_DH"/>
</dbReference>
<accession>A0ABW2C0C2</accession>
<reference evidence="8" key="1">
    <citation type="journal article" date="2019" name="Int. J. Syst. Evol. Microbiol.">
        <title>The Global Catalogue of Microorganisms (GCM) 10K type strain sequencing project: providing services to taxonomists for standard genome sequencing and annotation.</title>
        <authorList>
            <consortium name="The Broad Institute Genomics Platform"/>
            <consortium name="The Broad Institute Genome Sequencing Center for Infectious Disease"/>
            <person name="Wu L."/>
            <person name="Ma J."/>
        </authorList>
    </citation>
    <scope>NUCLEOTIDE SEQUENCE [LARGE SCALE GENOMIC DNA]</scope>
    <source>
        <strain evidence="8">KCTC 32255</strain>
    </source>
</reference>
<protein>
    <submittedName>
        <fullName evidence="7">Pre-mycofactocin synthase MftD</fullName>
        <ecNumber evidence="7">1.4.3.26</ecNumber>
    </submittedName>
</protein>
<dbReference type="Pfam" id="PF01070">
    <property type="entry name" value="FMN_dh"/>
    <property type="match status" value="1"/>
</dbReference>
<keyword evidence="4 7" id="KW-0560">Oxidoreductase</keyword>
<keyword evidence="8" id="KW-1185">Reference proteome</keyword>